<accession>A0A8J3X2U1</accession>
<name>A0A8J3X2U1_9ACTN</name>
<evidence type="ECO:0000313" key="1">
    <source>
        <dbReference type="EMBL" id="GII24769.1"/>
    </source>
</evidence>
<proteinExistence type="predicted"/>
<comment type="caution">
    <text evidence="1">The sequence shown here is derived from an EMBL/GenBank/DDBJ whole genome shotgun (WGS) entry which is preliminary data.</text>
</comment>
<dbReference type="EMBL" id="BOON01000041">
    <property type="protein sequence ID" value="GII24769.1"/>
    <property type="molecule type" value="Genomic_DNA"/>
</dbReference>
<dbReference type="RefSeq" id="WP_168117217.1">
    <property type="nucleotide sequence ID" value="NZ_BOON01000041.1"/>
</dbReference>
<gene>
    <name evidence="1" type="ORF">Pme01_43660</name>
</gene>
<organism evidence="1 2">
    <name type="scientific">Planosporangium mesophilum</name>
    <dbReference type="NCBI Taxonomy" id="689768"/>
    <lineage>
        <taxon>Bacteria</taxon>
        <taxon>Bacillati</taxon>
        <taxon>Actinomycetota</taxon>
        <taxon>Actinomycetes</taxon>
        <taxon>Micromonosporales</taxon>
        <taxon>Micromonosporaceae</taxon>
        <taxon>Planosporangium</taxon>
    </lineage>
</organism>
<protein>
    <submittedName>
        <fullName evidence="1">Uncharacterized protein</fullName>
    </submittedName>
</protein>
<dbReference type="Proteomes" id="UP000599074">
    <property type="component" value="Unassembled WGS sequence"/>
</dbReference>
<reference evidence="1" key="1">
    <citation type="submission" date="2021-01" db="EMBL/GenBank/DDBJ databases">
        <title>Whole genome shotgun sequence of Planosporangium mesophilum NBRC 109066.</title>
        <authorList>
            <person name="Komaki H."/>
            <person name="Tamura T."/>
        </authorList>
    </citation>
    <scope>NUCLEOTIDE SEQUENCE</scope>
    <source>
        <strain evidence="1">NBRC 109066</strain>
    </source>
</reference>
<evidence type="ECO:0000313" key="2">
    <source>
        <dbReference type="Proteomes" id="UP000599074"/>
    </source>
</evidence>
<sequence length="130" mass="14393">MTTAGIVSKQQRLIWQVAMTGEFQVDPTSLTGAAATLHDLAHDLQAGQFDRFLLDWARDPASHPDVARAMRLFGDFAHDQYQDLVALLAALSTRVKAAAIGYQQTDEATEQDMTRFLTASTFRAADHRTK</sequence>
<dbReference type="AlphaFoldDB" id="A0A8J3X2U1"/>
<keyword evidence="2" id="KW-1185">Reference proteome</keyword>